<dbReference type="GeneID" id="302995839"/>
<dbReference type="RefSeq" id="WP_134843880.1">
    <property type="nucleotide sequence ID" value="NZ_SGVY01000030.1"/>
</dbReference>
<keyword evidence="1" id="KW-0808">Transferase</keyword>
<organism evidence="1 2">
    <name type="scientific">Segatella hominis</name>
    <dbReference type="NCBI Taxonomy" id="2518605"/>
    <lineage>
        <taxon>Bacteria</taxon>
        <taxon>Pseudomonadati</taxon>
        <taxon>Bacteroidota</taxon>
        <taxon>Bacteroidia</taxon>
        <taxon>Bacteroidales</taxon>
        <taxon>Prevotellaceae</taxon>
        <taxon>Segatella</taxon>
    </lineage>
</organism>
<proteinExistence type="predicted"/>
<comment type="caution">
    <text evidence="1">The sequence shown here is derived from an EMBL/GenBank/DDBJ whole genome shotgun (WGS) entry which is preliminary data.</text>
</comment>
<evidence type="ECO:0000313" key="1">
    <source>
        <dbReference type="EMBL" id="TFH78761.1"/>
    </source>
</evidence>
<keyword evidence="2" id="KW-1185">Reference proteome</keyword>
<evidence type="ECO:0000313" key="2">
    <source>
        <dbReference type="Proteomes" id="UP000297872"/>
    </source>
</evidence>
<dbReference type="Pfam" id="PF08843">
    <property type="entry name" value="AbiEii"/>
    <property type="match status" value="1"/>
</dbReference>
<dbReference type="Proteomes" id="UP000297872">
    <property type="component" value="Unassembled WGS sequence"/>
</dbReference>
<sequence>MTTKNYARSVRAKLLNISKEENVFYQSILTRYFQERLLYRLSVSPYKERFILKGGALLYAHEHLKARPTLDIDFLGQQISRELDNIKETFRNLCDIECLEDGVVFEKDSISVEEITLKKEYNGVRVHVKVGLDTASQVISMDVGFGDIITPAPVDLSYPVLLDTLPEVDILAYSLETVVAEKYQAMIDHATENSRMKDFFDVYRILKAGNIDLNTLQEAITATFENRGTAISTENSLFEDSFATDAKRNIMWNSYLKKIKFKEPLTFQEVWTYITQELKQYMEK</sequence>
<reference evidence="1 2" key="1">
    <citation type="submission" date="2019-02" db="EMBL/GenBank/DDBJ databases">
        <title>Draft Genome Sequence of the Prevotella sp. BCRC 81118, Isolated from Human Feces.</title>
        <authorList>
            <person name="Huang C.-H."/>
        </authorList>
    </citation>
    <scope>NUCLEOTIDE SEQUENCE [LARGE SCALE GENOMIC DNA]</scope>
    <source>
        <strain evidence="1 2">BCRC 81118</strain>
    </source>
</reference>
<dbReference type="OrthoDB" id="9808443at2"/>
<gene>
    <name evidence="1" type="ORF">EXN75_11165</name>
</gene>
<protein>
    <submittedName>
        <fullName evidence="1">Nucleotidyl transferase AbiEii/AbiGii toxin family protein</fullName>
    </submittedName>
</protein>
<dbReference type="InterPro" id="IPR014942">
    <property type="entry name" value="AbiEii"/>
</dbReference>
<dbReference type="GO" id="GO:0016740">
    <property type="term" value="F:transferase activity"/>
    <property type="evidence" value="ECO:0007669"/>
    <property type="project" value="UniProtKB-KW"/>
</dbReference>
<accession>A0A4Y8VDK1</accession>
<dbReference type="AlphaFoldDB" id="A0A4Y8VDK1"/>
<name>A0A4Y8VDK1_9BACT</name>
<dbReference type="EMBL" id="SGVY01000030">
    <property type="protein sequence ID" value="TFH78761.1"/>
    <property type="molecule type" value="Genomic_DNA"/>
</dbReference>